<dbReference type="Gene3D" id="1.20.5.170">
    <property type="match status" value="1"/>
</dbReference>
<evidence type="ECO:0000256" key="1">
    <source>
        <dbReference type="ARBA" id="ARBA00004123"/>
    </source>
</evidence>
<dbReference type="Proteomes" id="UP000215914">
    <property type="component" value="Chromosome 15"/>
</dbReference>
<evidence type="ECO:0000256" key="2">
    <source>
        <dbReference type="ARBA" id="ARBA00023015"/>
    </source>
</evidence>
<dbReference type="Pfam" id="PF00170">
    <property type="entry name" value="bZIP_1"/>
    <property type="match status" value="1"/>
</dbReference>
<evidence type="ECO:0000259" key="6">
    <source>
        <dbReference type="PROSITE" id="PS50217"/>
    </source>
</evidence>
<reference evidence="7" key="3">
    <citation type="submission" date="2020-06" db="EMBL/GenBank/DDBJ databases">
        <title>Helianthus annuus Genome sequencing and assembly Release 2.</title>
        <authorList>
            <person name="Gouzy J."/>
            <person name="Langlade N."/>
            <person name="Munos S."/>
        </authorList>
    </citation>
    <scope>NUCLEOTIDE SEQUENCE</scope>
    <source>
        <tissue evidence="7">Leaves</tissue>
    </source>
</reference>
<dbReference type="PANTHER" id="PTHR46324">
    <property type="entry name" value="BASIC LEUCINE ZIPPER 43-RELATED"/>
    <property type="match status" value="1"/>
</dbReference>
<dbReference type="PROSITE" id="PS00036">
    <property type="entry name" value="BZIP_BASIC"/>
    <property type="match status" value="1"/>
</dbReference>
<dbReference type="GO" id="GO:0003677">
    <property type="term" value="F:DNA binding"/>
    <property type="evidence" value="ECO:0007669"/>
    <property type="project" value="UniProtKB-KW"/>
</dbReference>
<reference evidence="8" key="2">
    <citation type="submission" date="2017-02" db="EMBL/GenBank/DDBJ databases">
        <title>Sunflower complete genome.</title>
        <authorList>
            <person name="Langlade N."/>
            <person name="Munos S."/>
        </authorList>
    </citation>
    <scope>NUCLEOTIDE SEQUENCE [LARGE SCALE GENOMIC DNA]</scope>
    <source>
        <tissue evidence="8">Leaves</tissue>
    </source>
</reference>
<keyword evidence="4" id="KW-0804">Transcription</keyword>
<dbReference type="GO" id="GO:0046983">
    <property type="term" value="F:protein dimerization activity"/>
    <property type="evidence" value="ECO:0007669"/>
    <property type="project" value="UniProtKB-ARBA"/>
</dbReference>
<dbReference type="FunFam" id="1.20.5.170:FF:000020">
    <property type="entry name" value="BZIP transcription factor"/>
    <property type="match status" value="1"/>
</dbReference>
<dbReference type="PANTHER" id="PTHR46324:SF26">
    <property type="entry name" value="OS02G0728001 PROTEIN"/>
    <property type="match status" value="1"/>
</dbReference>
<organism evidence="8 9">
    <name type="scientific">Helianthus annuus</name>
    <name type="common">Common sunflower</name>
    <dbReference type="NCBI Taxonomy" id="4232"/>
    <lineage>
        <taxon>Eukaryota</taxon>
        <taxon>Viridiplantae</taxon>
        <taxon>Streptophyta</taxon>
        <taxon>Embryophyta</taxon>
        <taxon>Tracheophyta</taxon>
        <taxon>Spermatophyta</taxon>
        <taxon>Magnoliopsida</taxon>
        <taxon>eudicotyledons</taxon>
        <taxon>Gunneridae</taxon>
        <taxon>Pentapetalae</taxon>
        <taxon>asterids</taxon>
        <taxon>campanulids</taxon>
        <taxon>Asterales</taxon>
        <taxon>Asteraceae</taxon>
        <taxon>Asteroideae</taxon>
        <taxon>Heliantheae alliance</taxon>
        <taxon>Heliantheae</taxon>
        <taxon>Helianthus</taxon>
    </lineage>
</organism>
<dbReference type="InterPro" id="IPR044521">
    <property type="entry name" value="AtbZIP8/43"/>
</dbReference>
<feature type="domain" description="BZIP" evidence="6">
    <location>
        <begin position="71"/>
        <end position="134"/>
    </location>
</feature>
<dbReference type="InterPro" id="IPR004827">
    <property type="entry name" value="bZIP"/>
</dbReference>
<dbReference type="InParanoid" id="A0A251S7E3"/>
<keyword evidence="9" id="KW-1185">Reference proteome</keyword>
<keyword evidence="5" id="KW-0539">Nucleus</keyword>
<dbReference type="SUPFAM" id="SSF57959">
    <property type="entry name" value="Leucine zipper domain"/>
    <property type="match status" value="1"/>
</dbReference>
<dbReference type="CDD" id="cd14702">
    <property type="entry name" value="bZIP_plant_GBF1"/>
    <property type="match status" value="1"/>
</dbReference>
<dbReference type="GO" id="GO:0003700">
    <property type="term" value="F:DNA-binding transcription factor activity"/>
    <property type="evidence" value="ECO:0007669"/>
    <property type="project" value="InterPro"/>
</dbReference>
<reference evidence="7 9" key="1">
    <citation type="journal article" date="2017" name="Nature">
        <title>The sunflower genome provides insights into oil metabolism, flowering and Asterid evolution.</title>
        <authorList>
            <person name="Badouin H."/>
            <person name="Gouzy J."/>
            <person name="Grassa C.J."/>
            <person name="Murat F."/>
            <person name="Staton S.E."/>
            <person name="Cottret L."/>
            <person name="Lelandais-Briere C."/>
            <person name="Owens G.L."/>
            <person name="Carrere S."/>
            <person name="Mayjonade B."/>
            <person name="Legrand L."/>
            <person name="Gill N."/>
            <person name="Kane N.C."/>
            <person name="Bowers J.E."/>
            <person name="Hubner S."/>
            <person name="Bellec A."/>
            <person name="Berard A."/>
            <person name="Berges H."/>
            <person name="Blanchet N."/>
            <person name="Boniface M.C."/>
            <person name="Brunel D."/>
            <person name="Catrice O."/>
            <person name="Chaidir N."/>
            <person name="Claudel C."/>
            <person name="Donnadieu C."/>
            <person name="Faraut T."/>
            <person name="Fievet G."/>
            <person name="Helmstetter N."/>
            <person name="King M."/>
            <person name="Knapp S.J."/>
            <person name="Lai Z."/>
            <person name="Le Paslier M.C."/>
            <person name="Lippi Y."/>
            <person name="Lorenzon L."/>
            <person name="Mandel J.R."/>
            <person name="Marage G."/>
            <person name="Marchand G."/>
            <person name="Marquand E."/>
            <person name="Bret-Mestries E."/>
            <person name="Morien E."/>
            <person name="Nambeesan S."/>
            <person name="Nguyen T."/>
            <person name="Pegot-Espagnet P."/>
            <person name="Pouilly N."/>
            <person name="Raftis F."/>
            <person name="Sallet E."/>
            <person name="Schiex T."/>
            <person name="Thomas J."/>
            <person name="Vandecasteele C."/>
            <person name="Vares D."/>
            <person name="Vear F."/>
            <person name="Vautrin S."/>
            <person name="Crespi M."/>
            <person name="Mangin B."/>
            <person name="Burke J.M."/>
            <person name="Salse J."/>
            <person name="Munos S."/>
            <person name="Vincourt P."/>
            <person name="Rieseberg L.H."/>
            <person name="Langlade N.B."/>
        </authorList>
    </citation>
    <scope>NUCLEOTIDE SEQUENCE [LARGE SCALE GENOMIC DNA]</scope>
    <source>
        <strain evidence="9">cv. SF193</strain>
        <tissue evidence="7">Leaves</tissue>
    </source>
</reference>
<evidence type="ECO:0000313" key="9">
    <source>
        <dbReference type="Proteomes" id="UP000215914"/>
    </source>
</evidence>
<proteinExistence type="predicted"/>
<evidence type="ECO:0000256" key="4">
    <source>
        <dbReference type="ARBA" id="ARBA00023163"/>
    </source>
</evidence>
<evidence type="ECO:0000313" key="7">
    <source>
        <dbReference type="EMBL" id="KAF5763976.1"/>
    </source>
</evidence>
<name>A0A251S7E3_HELAN</name>
<dbReference type="OMA" id="QQTNIIC"/>
<dbReference type="InterPro" id="IPR045314">
    <property type="entry name" value="bZIP_plant_GBF1"/>
</dbReference>
<sequence length="164" mass="19107">MTPQRSQVGYSTPEGRSSLFSDNFYIQDPISVLHVTNFLTDIPHYFSSNPSSHSNNSTLDEADRQQTNIICDRKRRRMVSNRESARRSRIRKQKLHEELFSQLVSLRTDNQTLMEQLNHLVESHEKVVDENTRLKKEATDIIHKLDEILLANTSMDMQCFVELS</sequence>
<dbReference type="EMBL" id="MNCJ02000330">
    <property type="protein sequence ID" value="KAF5763976.1"/>
    <property type="molecule type" value="Genomic_DNA"/>
</dbReference>
<accession>A0A251S7E3</accession>
<comment type="subcellular location">
    <subcellularLocation>
        <location evidence="1">Nucleus</location>
    </subcellularLocation>
</comment>
<dbReference type="EMBL" id="CM007904">
    <property type="protein sequence ID" value="OTF94759.1"/>
    <property type="molecule type" value="Genomic_DNA"/>
</dbReference>
<dbReference type="InterPro" id="IPR046347">
    <property type="entry name" value="bZIP_sf"/>
</dbReference>
<dbReference type="AlphaFoldDB" id="A0A251S7E3"/>
<evidence type="ECO:0000256" key="5">
    <source>
        <dbReference type="ARBA" id="ARBA00023242"/>
    </source>
</evidence>
<keyword evidence="3" id="KW-0238">DNA-binding</keyword>
<dbReference type="PROSITE" id="PS50217">
    <property type="entry name" value="BZIP"/>
    <property type="match status" value="1"/>
</dbReference>
<dbReference type="Gramene" id="mRNA:HanXRQr2_Chr15g0686641">
    <property type="protein sequence ID" value="CDS:HanXRQr2_Chr15g0686641.1"/>
    <property type="gene ID" value="HanXRQr2_Chr15g0686641"/>
</dbReference>
<dbReference type="GO" id="GO:0005634">
    <property type="term" value="C:nucleus"/>
    <property type="evidence" value="ECO:0007669"/>
    <property type="project" value="UniProtKB-SubCell"/>
</dbReference>
<dbReference type="SMART" id="SM00338">
    <property type="entry name" value="BRLZ"/>
    <property type="match status" value="1"/>
</dbReference>
<evidence type="ECO:0000256" key="3">
    <source>
        <dbReference type="ARBA" id="ARBA00023125"/>
    </source>
</evidence>
<gene>
    <name evidence="8" type="ORF">HannXRQ_Chr15g0475641</name>
    <name evidence="7" type="ORF">HanXRQr2_Chr15g0686641</name>
</gene>
<evidence type="ECO:0000313" key="8">
    <source>
        <dbReference type="EMBL" id="OTF94759.1"/>
    </source>
</evidence>
<keyword evidence="2" id="KW-0805">Transcription regulation</keyword>
<protein>
    <submittedName>
        <fullName evidence="8">Putative basic-leucine zipper domain-containing protein</fullName>
    </submittedName>
    <submittedName>
        <fullName evidence="7">Transcription factor bZIP family</fullName>
    </submittedName>
</protein>
<dbReference type="OrthoDB" id="551672at2759"/>